<sequence length="201" mass="21049">MLLIRLGVARGPLLCAFAVIAASIADARRADSANGAVPVTPAPKNAPFPVFDVPSTGVQFQTGDTWTQGGQTFRLYAVQSCIRGTTFTNAAGIKRDCGEASIAYFAALIKDAKLRCTALAPSGSVTFAVCAAHIGGQTLDLGTILITQGFAFAATDPRGKPVNFQYAVAEGDAQKNRRGLWASPDLPHPSAILRSAYQKAH</sequence>
<dbReference type="EMBL" id="CP044332">
    <property type="protein sequence ID" value="QGM99833.1"/>
    <property type="molecule type" value="Genomic_DNA"/>
</dbReference>
<feature type="signal peptide" evidence="1">
    <location>
        <begin position="1"/>
        <end position="21"/>
    </location>
</feature>
<keyword evidence="1" id="KW-0732">Signal</keyword>
<dbReference type="GeneID" id="42570708"/>
<evidence type="ECO:0000313" key="3">
    <source>
        <dbReference type="Proteomes" id="UP000422569"/>
    </source>
</evidence>
<protein>
    <submittedName>
        <fullName evidence="2">Thermonuclease family protein</fullName>
    </submittedName>
</protein>
<dbReference type="InterPro" id="IPR035437">
    <property type="entry name" value="SNase_OB-fold_sf"/>
</dbReference>
<dbReference type="Proteomes" id="UP000422569">
    <property type="component" value="Plasmid unnamed1"/>
</dbReference>
<feature type="chain" id="PRO_5025614649" evidence="1">
    <location>
        <begin position="22"/>
        <end position="201"/>
    </location>
</feature>
<dbReference type="AlphaFoldDB" id="A0A6B8MEV7"/>
<keyword evidence="3" id="KW-1185">Reference proteome</keyword>
<keyword evidence="2" id="KW-0614">Plasmid</keyword>
<dbReference type="KEGG" id="mpar:F7D14_19680"/>
<evidence type="ECO:0000256" key="1">
    <source>
        <dbReference type="SAM" id="SignalP"/>
    </source>
</evidence>
<evidence type="ECO:0000313" key="2">
    <source>
        <dbReference type="EMBL" id="QGM99833.1"/>
    </source>
</evidence>
<gene>
    <name evidence="2" type="ORF">F7D14_19680</name>
</gene>
<name>A0A6B8MEV7_9HYPH</name>
<dbReference type="SUPFAM" id="SSF50199">
    <property type="entry name" value="Staphylococcal nuclease"/>
    <property type="match status" value="1"/>
</dbReference>
<proteinExistence type="predicted"/>
<accession>A0A6B8MEV7</accession>
<organism evidence="2 3">
    <name type="scientific">Methylocystis parvus</name>
    <dbReference type="NCBI Taxonomy" id="134"/>
    <lineage>
        <taxon>Bacteria</taxon>
        <taxon>Pseudomonadati</taxon>
        <taxon>Pseudomonadota</taxon>
        <taxon>Alphaproteobacteria</taxon>
        <taxon>Hyphomicrobiales</taxon>
        <taxon>Methylocystaceae</taxon>
        <taxon>Methylocystis</taxon>
    </lineage>
</organism>
<geneLocation type="plasmid" evidence="2">
    <name>unnamed1</name>
</geneLocation>
<dbReference type="RefSeq" id="WP_016919173.1">
    <property type="nucleotide sequence ID" value="NZ_CP044332.1"/>
</dbReference>
<dbReference type="Gene3D" id="2.40.50.90">
    <property type="match status" value="1"/>
</dbReference>
<reference evidence="2 3" key="1">
    <citation type="submission" date="2019-09" db="EMBL/GenBank/DDBJ databases">
        <title>Isolation and complete genome sequencing of Methylocystis species.</title>
        <authorList>
            <person name="Rumah B.L."/>
            <person name="Stead C.E."/>
            <person name="Stevens B.C."/>
            <person name="Minton N.P."/>
            <person name="Grosse-Honebrink A."/>
            <person name="Zhang Y."/>
        </authorList>
    </citation>
    <scope>NUCLEOTIDE SEQUENCE [LARGE SCALE GENOMIC DNA]</scope>
    <source>
        <strain evidence="2 3">BRCS2</strain>
        <plasmid evidence="2 3">unnamed1</plasmid>
    </source>
</reference>